<evidence type="ECO:0000256" key="1">
    <source>
        <dbReference type="SAM" id="MobiDB-lite"/>
    </source>
</evidence>
<feature type="compositionally biased region" description="Basic and acidic residues" evidence="1">
    <location>
        <begin position="112"/>
        <end position="125"/>
    </location>
</feature>
<gene>
    <name evidence="2" type="ORF">CM83_31813</name>
</gene>
<protein>
    <submittedName>
        <fullName evidence="2">Uncharacterized protein</fullName>
    </submittedName>
</protein>
<evidence type="ECO:0000313" key="2">
    <source>
        <dbReference type="EMBL" id="JAG32021.1"/>
    </source>
</evidence>
<proteinExistence type="predicted"/>
<sequence>EGPSNYHRRNELETNTDTSHRLGITTGVPCFTHEINQPDLPESHLASKPDVARSNPPNKQSGSTRPPQAKKVIESGFPSIGSLHEELEALEHQGRASKTRFISKAISKDLNKKHDDTHQLVDHSKRFSSNHKYRGDYSPRMHPYLSRHHWDTCSNRRDSGLLNPSDVDTCSNDFQPDWDDKYDEEGPSNYSPSQHRWDACSDSSDSSQSDNSKNYDSCGSDDSFQSDSDGIYDD</sequence>
<feature type="non-terminal residue" evidence="2">
    <location>
        <position position="234"/>
    </location>
</feature>
<feature type="compositionally biased region" description="Acidic residues" evidence="1">
    <location>
        <begin position="176"/>
        <end position="186"/>
    </location>
</feature>
<feature type="region of interest" description="Disordered" evidence="1">
    <location>
        <begin position="1"/>
        <end position="78"/>
    </location>
</feature>
<feature type="compositionally biased region" description="Basic and acidic residues" evidence="1">
    <location>
        <begin position="41"/>
        <end position="51"/>
    </location>
</feature>
<feature type="region of interest" description="Disordered" evidence="1">
    <location>
        <begin position="112"/>
        <end position="139"/>
    </location>
</feature>
<accession>A0A0A9YK81</accession>
<feature type="compositionally biased region" description="Polar residues" evidence="1">
    <location>
        <begin position="55"/>
        <end position="66"/>
    </location>
</feature>
<name>A0A0A9YK81_LYGHE</name>
<dbReference type="EMBL" id="GBHO01011583">
    <property type="protein sequence ID" value="JAG32021.1"/>
    <property type="molecule type" value="Transcribed_RNA"/>
</dbReference>
<organism evidence="2">
    <name type="scientific">Lygus hesperus</name>
    <name type="common">Western plant bug</name>
    <dbReference type="NCBI Taxonomy" id="30085"/>
    <lineage>
        <taxon>Eukaryota</taxon>
        <taxon>Metazoa</taxon>
        <taxon>Ecdysozoa</taxon>
        <taxon>Arthropoda</taxon>
        <taxon>Hexapoda</taxon>
        <taxon>Insecta</taxon>
        <taxon>Pterygota</taxon>
        <taxon>Neoptera</taxon>
        <taxon>Paraneoptera</taxon>
        <taxon>Hemiptera</taxon>
        <taxon>Heteroptera</taxon>
        <taxon>Panheteroptera</taxon>
        <taxon>Cimicomorpha</taxon>
        <taxon>Miridae</taxon>
        <taxon>Mirini</taxon>
        <taxon>Lygus</taxon>
    </lineage>
</organism>
<feature type="non-terminal residue" evidence="2">
    <location>
        <position position="1"/>
    </location>
</feature>
<feature type="region of interest" description="Disordered" evidence="1">
    <location>
        <begin position="161"/>
        <end position="234"/>
    </location>
</feature>
<reference evidence="2" key="2">
    <citation type="submission" date="2014-07" db="EMBL/GenBank/DDBJ databases">
        <authorList>
            <person name="Hull J."/>
        </authorList>
    </citation>
    <scope>NUCLEOTIDE SEQUENCE</scope>
</reference>
<dbReference type="AlphaFoldDB" id="A0A0A9YK81"/>
<feature type="compositionally biased region" description="Low complexity" evidence="1">
    <location>
        <begin position="201"/>
        <end position="234"/>
    </location>
</feature>
<reference evidence="2" key="1">
    <citation type="journal article" date="2014" name="PLoS ONE">
        <title>Transcriptome-Based Identification of ABC Transporters in the Western Tarnished Plant Bug Lygus hesperus.</title>
        <authorList>
            <person name="Hull J.J."/>
            <person name="Chaney K."/>
            <person name="Geib S.M."/>
            <person name="Fabrick J.A."/>
            <person name="Brent C.S."/>
            <person name="Walsh D."/>
            <person name="Lavine L.C."/>
        </authorList>
    </citation>
    <scope>NUCLEOTIDE SEQUENCE</scope>
</reference>